<evidence type="ECO:0000313" key="8">
    <source>
        <dbReference type="Proteomes" id="UP000552935"/>
    </source>
</evidence>
<dbReference type="Proteomes" id="UP000552935">
    <property type="component" value="Unassembled WGS sequence"/>
</dbReference>
<keyword evidence="3" id="KW-0520">NAD</keyword>
<evidence type="ECO:0000256" key="1">
    <source>
        <dbReference type="ARBA" id="ARBA00005854"/>
    </source>
</evidence>
<dbReference type="Pfam" id="PF02826">
    <property type="entry name" value="2-Hacid_dh_C"/>
    <property type="match status" value="1"/>
</dbReference>
<dbReference type="EMBL" id="JACCKI010000001">
    <property type="protein sequence ID" value="NZA03736.1"/>
    <property type="molecule type" value="Genomic_DNA"/>
</dbReference>
<reference evidence="7 8" key="1">
    <citation type="submission" date="2020-07" db="EMBL/GenBank/DDBJ databases">
        <title>Organ Donor 1.</title>
        <authorList>
            <person name="Marsh A.J."/>
            <person name="Azcarate-Peril M.A."/>
        </authorList>
    </citation>
    <scope>NUCLEOTIDE SEQUENCE [LARGE SCALE GENOMIC DNA]</scope>
    <source>
        <strain evidence="7 8">AMC0712</strain>
    </source>
</reference>
<dbReference type="InterPro" id="IPR050418">
    <property type="entry name" value="D-iso_2-hydroxyacid_DH_PdxB"/>
</dbReference>
<evidence type="ECO:0000256" key="2">
    <source>
        <dbReference type="ARBA" id="ARBA00023002"/>
    </source>
</evidence>
<evidence type="ECO:0000256" key="3">
    <source>
        <dbReference type="ARBA" id="ARBA00023027"/>
    </source>
</evidence>
<organism evidence="7 8">
    <name type="scientific">Lacticaseibacillus rhamnosus</name>
    <name type="common">Lactobacillus rhamnosus</name>
    <dbReference type="NCBI Taxonomy" id="47715"/>
    <lineage>
        <taxon>Bacteria</taxon>
        <taxon>Bacillati</taxon>
        <taxon>Bacillota</taxon>
        <taxon>Bacilli</taxon>
        <taxon>Lactobacillales</taxon>
        <taxon>Lactobacillaceae</taxon>
        <taxon>Lacticaseibacillus</taxon>
    </lineage>
</organism>
<dbReference type="Gene3D" id="3.40.50.720">
    <property type="entry name" value="NAD(P)-binding Rossmann-like Domain"/>
    <property type="match status" value="2"/>
</dbReference>
<dbReference type="RefSeq" id="WP_024129619.1">
    <property type="nucleotide sequence ID" value="NZ_CABFNI010000019.1"/>
</dbReference>
<keyword evidence="2 4" id="KW-0560">Oxidoreductase</keyword>
<dbReference type="AlphaFoldDB" id="A0A853J0I2"/>
<comment type="caution">
    <text evidence="7">The sequence shown here is derived from an EMBL/GenBank/DDBJ whole genome shotgun (WGS) entry which is preliminary data.</text>
</comment>
<dbReference type="CDD" id="cd12162">
    <property type="entry name" value="2-Hacid_dh_4"/>
    <property type="match status" value="1"/>
</dbReference>
<dbReference type="PROSITE" id="PS00671">
    <property type="entry name" value="D_2_HYDROXYACID_DH_3"/>
    <property type="match status" value="1"/>
</dbReference>
<feature type="domain" description="D-isomer specific 2-hydroxyacid dehydrogenase NAD-binding" evidence="6">
    <location>
        <begin position="109"/>
        <end position="288"/>
    </location>
</feature>
<evidence type="ECO:0000259" key="5">
    <source>
        <dbReference type="Pfam" id="PF00389"/>
    </source>
</evidence>
<feature type="domain" description="D-isomer specific 2-hydroxyacid dehydrogenase catalytic" evidence="5">
    <location>
        <begin position="14"/>
        <end position="319"/>
    </location>
</feature>
<dbReference type="SUPFAM" id="SSF52283">
    <property type="entry name" value="Formate/glycerate dehydrogenase catalytic domain-like"/>
    <property type="match status" value="1"/>
</dbReference>
<dbReference type="Pfam" id="PF00389">
    <property type="entry name" value="2-Hacid_dh"/>
    <property type="match status" value="1"/>
</dbReference>
<dbReference type="PANTHER" id="PTHR43761:SF1">
    <property type="entry name" value="D-ISOMER SPECIFIC 2-HYDROXYACID DEHYDROGENASE CATALYTIC DOMAIN-CONTAINING PROTEIN-RELATED"/>
    <property type="match status" value="1"/>
</dbReference>
<dbReference type="InterPro" id="IPR029753">
    <property type="entry name" value="D-isomer_DH_CS"/>
</dbReference>
<dbReference type="InterPro" id="IPR036291">
    <property type="entry name" value="NAD(P)-bd_dom_sf"/>
</dbReference>
<dbReference type="FunFam" id="3.40.50.720:FF:000203">
    <property type="entry name" value="D-3-phosphoglycerate dehydrogenase (SerA)"/>
    <property type="match status" value="1"/>
</dbReference>
<name>A0A853J0I2_LACRH</name>
<dbReference type="GO" id="GO:0051287">
    <property type="term" value="F:NAD binding"/>
    <property type="evidence" value="ECO:0007669"/>
    <property type="project" value="InterPro"/>
</dbReference>
<protein>
    <submittedName>
        <fullName evidence="7">D-2-hydroxyacid dehydrogenase</fullName>
    </submittedName>
</protein>
<dbReference type="SUPFAM" id="SSF51735">
    <property type="entry name" value="NAD(P)-binding Rossmann-fold domains"/>
    <property type="match status" value="1"/>
</dbReference>
<evidence type="ECO:0000313" key="7">
    <source>
        <dbReference type="EMBL" id="NZA03736.1"/>
    </source>
</evidence>
<evidence type="ECO:0000256" key="4">
    <source>
        <dbReference type="RuleBase" id="RU003719"/>
    </source>
</evidence>
<gene>
    <name evidence="7" type="ORF">H0N82_01045</name>
</gene>
<comment type="similarity">
    <text evidence="1 4">Belongs to the D-isomer specific 2-hydroxyacid dehydrogenase family.</text>
</comment>
<dbReference type="InterPro" id="IPR006139">
    <property type="entry name" value="D-isomer_2_OHA_DH_cat_dom"/>
</dbReference>
<proteinExistence type="inferred from homology"/>
<dbReference type="GO" id="GO:0016616">
    <property type="term" value="F:oxidoreductase activity, acting on the CH-OH group of donors, NAD or NADP as acceptor"/>
    <property type="evidence" value="ECO:0007669"/>
    <property type="project" value="InterPro"/>
</dbReference>
<sequence length="324" mass="35857">MKIVLLDGYALNRDLDWSALKKLGECHFYDRTPVNDTQKILARIGDAEIVLTHKTPLTKAIIGKAPNLRYIGVMGDGYDVIDVEAASARGIPVTNVPIYATDAVAQFTFALILEITSHVGLHNRLVHEGRWEASPDFTFWAKKLTLLAGKTLGLVGYGRIAQKVASIAHAFSMKVVFYDRRPKTHDNQMSQQVSLKELLTTADIISLHVRQAPETLNLIRRETIEQMRPGVIIINTARGKLINENDLALALNQGKIAAAGLDVSQQEPIQPDNPLLTAKNCYITPHIAWAPYETREKLLALTIANLTAFLKGTPQNVVNVQAFH</sequence>
<dbReference type="InterPro" id="IPR006140">
    <property type="entry name" value="D-isomer_DH_NAD-bd"/>
</dbReference>
<evidence type="ECO:0000259" key="6">
    <source>
        <dbReference type="Pfam" id="PF02826"/>
    </source>
</evidence>
<dbReference type="PANTHER" id="PTHR43761">
    <property type="entry name" value="D-ISOMER SPECIFIC 2-HYDROXYACID DEHYDROGENASE FAMILY PROTEIN (AFU_ORTHOLOGUE AFUA_1G13630)"/>
    <property type="match status" value="1"/>
</dbReference>
<accession>A0A853J0I2</accession>